<dbReference type="STRING" id="561720.SAMN06275492_10617"/>
<feature type="coiled-coil region" evidence="1">
    <location>
        <begin position="144"/>
        <end position="174"/>
    </location>
</feature>
<feature type="region of interest" description="Disordered" evidence="2">
    <location>
        <begin position="230"/>
        <end position="281"/>
    </location>
</feature>
<dbReference type="Proteomes" id="UP000193355">
    <property type="component" value="Unassembled WGS sequence"/>
</dbReference>
<reference evidence="4" key="1">
    <citation type="submission" date="2017-04" db="EMBL/GenBank/DDBJ databases">
        <authorList>
            <person name="Varghese N."/>
            <person name="Submissions S."/>
        </authorList>
    </citation>
    <scope>NUCLEOTIDE SEQUENCE [LARGE SCALE GENOMIC DNA]</scope>
    <source>
        <strain evidence="4">USBA 82</strain>
    </source>
</reference>
<keyword evidence="1" id="KW-0175">Coiled coil</keyword>
<accession>A0A1X7IYN1</accession>
<dbReference type="RefSeq" id="WP_085544017.1">
    <property type="nucleotide sequence ID" value="NZ_FXBB01000006.1"/>
</dbReference>
<evidence type="ECO:0000256" key="1">
    <source>
        <dbReference type="SAM" id="Coils"/>
    </source>
</evidence>
<dbReference type="InterPro" id="IPR021973">
    <property type="entry name" value="SprA-related"/>
</dbReference>
<dbReference type="AlphaFoldDB" id="A0A1X7IYN1"/>
<sequence length="281" mass="29976">MTIERISIRDAAAPVRTVAVGKDGNGTGPVPPVSAVRPADTVDRGKKSFTLPDKGTSQLQKAENKVRSMEQALRAQGGRYVSSVSYRYVTGPDGKKYIVGAEVSISAPQEIMEELGLTGGTPERIVGKQADKAYGRVAKTYEILKKSRSKDSAIEQEVERLERTDREVRAHEAAHQTAGGAFTSMATYEYVKGPDGKNYAVAGKVPIAVPSGGTSEETIRMMDIVKSSALAPGSPSGKDLSVAAEADNNASRAKQEIARRQAEKAYSPFRDADEGLLSMVA</sequence>
<organism evidence="3 4">
    <name type="scientific">Dethiosulfovibrio salsuginis</name>
    <dbReference type="NCBI Taxonomy" id="561720"/>
    <lineage>
        <taxon>Bacteria</taxon>
        <taxon>Thermotogati</taxon>
        <taxon>Synergistota</taxon>
        <taxon>Synergistia</taxon>
        <taxon>Synergistales</taxon>
        <taxon>Dethiosulfovibrionaceae</taxon>
        <taxon>Dethiosulfovibrio</taxon>
    </lineage>
</organism>
<evidence type="ECO:0000313" key="3">
    <source>
        <dbReference type="EMBL" id="SMG19536.1"/>
    </source>
</evidence>
<name>A0A1X7IYN1_9BACT</name>
<dbReference type="OrthoDB" id="14118at2"/>
<keyword evidence="4" id="KW-1185">Reference proteome</keyword>
<proteinExistence type="predicted"/>
<gene>
    <name evidence="3" type="ORF">SAMN06275492_10617</name>
</gene>
<dbReference type="EMBL" id="FXBB01000006">
    <property type="protein sequence ID" value="SMG19536.1"/>
    <property type="molecule type" value="Genomic_DNA"/>
</dbReference>
<protein>
    <submittedName>
        <fullName evidence="3">SprA-related family protein</fullName>
    </submittedName>
</protein>
<feature type="region of interest" description="Disordered" evidence="2">
    <location>
        <begin position="19"/>
        <end position="38"/>
    </location>
</feature>
<evidence type="ECO:0000313" key="4">
    <source>
        <dbReference type="Proteomes" id="UP000193355"/>
    </source>
</evidence>
<feature type="compositionally biased region" description="Basic and acidic residues" evidence="2">
    <location>
        <begin position="253"/>
        <end position="263"/>
    </location>
</feature>
<dbReference type="Pfam" id="PF12118">
    <property type="entry name" value="SprA-related"/>
    <property type="match status" value="2"/>
</dbReference>
<evidence type="ECO:0000256" key="2">
    <source>
        <dbReference type="SAM" id="MobiDB-lite"/>
    </source>
</evidence>